<dbReference type="InterPro" id="IPR020846">
    <property type="entry name" value="MFS_dom"/>
</dbReference>
<proteinExistence type="inferred from homology"/>
<keyword evidence="3" id="KW-0813">Transport</keyword>
<dbReference type="Gene3D" id="1.20.1250.20">
    <property type="entry name" value="MFS general substrate transporter like domains"/>
    <property type="match status" value="1"/>
</dbReference>
<feature type="transmembrane region" description="Helical" evidence="9">
    <location>
        <begin position="311"/>
        <end position="331"/>
    </location>
</feature>
<dbReference type="Gene3D" id="1.20.1720.10">
    <property type="entry name" value="Multidrug resistance protein D"/>
    <property type="match status" value="1"/>
</dbReference>
<dbReference type="PRINTS" id="PR01036">
    <property type="entry name" value="TCRTETB"/>
</dbReference>
<dbReference type="PROSITE" id="PS50850">
    <property type="entry name" value="MFS"/>
    <property type="match status" value="1"/>
</dbReference>
<evidence type="ECO:0000259" key="10">
    <source>
        <dbReference type="PROSITE" id="PS50850"/>
    </source>
</evidence>
<feature type="transmembrane region" description="Helical" evidence="9">
    <location>
        <begin position="370"/>
        <end position="390"/>
    </location>
</feature>
<evidence type="ECO:0000256" key="8">
    <source>
        <dbReference type="SAM" id="MobiDB-lite"/>
    </source>
</evidence>
<feature type="transmembrane region" description="Helical" evidence="9">
    <location>
        <begin position="20"/>
        <end position="43"/>
    </location>
</feature>
<dbReference type="CDD" id="cd17502">
    <property type="entry name" value="MFS_Azr1_MDR_like"/>
    <property type="match status" value="1"/>
</dbReference>
<name>A0A6N7EHV6_9MICO</name>
<feature type="transmembrane region" description="Helical" evidence="9">
    <location>
        <begin position="477"/>
        <end position="497"/>
    </location>
</feature>
<sequence length="586" mass="60543">MSPAQAAAAHAEHQQILKVLTGLLITLFVAMLSNTVVGNALPVIVAEIGGTQQQYTWIITSAILASTAVTPIAGKLADLTDKKKLLLAAMGLFTLGSLLSGAATSAGMLIGVRIIQGLGMGALQVLVQIIIATIIPPRQRGRYNGYMGAVMAVATVSGPLIGGIIVDIPWLGWRWCYWSAIPFMLLAMGVIWRNLKVPGEGRPGAKIDWLGAALISVAATLVLVWVSFADHAFAWASWQTAAMVGGAVLVVALFVLVELRADEPVVPMKILTERTTVLAIIASLAVGTVMFGANVFLGQYFQIGRGYSPTVAGWLGLPLMVGLLVSSTVAGRLVTASGRWKPYVVGGSALLALGMTLMATVGATTNLGLIGLYLLIAGVGLGASMQNLVLAVQNTVPVSDVGAATSTVTFFRTLGGAMGIQVLGAIYALRVTDLARAGYAEQGVDAAALDASTSSLDLSTLPDAAARVITDAYGDGIGMLFGIAAAVSIIGLVAVCFMRGTELRSTWDAPTEVREVLEGEDPGTTAALAGQPAADTVDLLEEPSDAEPSDAEPSDAEPPDAEPSDVDSSDVEAGATDEPEIPAERR</sequence>
<dbReference type="AlphaFoldDB" id="A0A6N7EHV6"/>
<keyword evidence="5 9" id="KW-0812">Transmembrane</keyword>
<dbReference type="PANTHER" id="PTHR23501:SF197">
    <property type="entry name" value="COMD"/>
    <property type="match status" value="1"/>
</dbReference>
<evidence type="ECO:0000313" key="11">
    <source>
        <dbReference type="EMBL" id="MPV37011.1"/>
    </source>
</evidence>
<feature type="transmembrane region" description="Helical" evidence="9">
    <location>
        <begin position="147"/>
        <end position="171"/>
    </location>
</feature>
<feature type="transmembrane region" description="Helical" evidence="9">
    <location>
        <begin position="277"/>
        <end position="299"/>
    </location>
</feature>
<feature type="region of interest" description="Disordered" evidence="8">
    <location>
        <begin position="523"/>
        <end position="586"/>
    </location>
</feature>
<dbReference type="PANTHER" id="PTHR23501">
    <property type="entry name" value="MAJOR FACILITATOR SUPERFAMILY"/>
    <property type="match status" value="1"/>
</dbReference>
<evidence type="ECO:0000256" key="1">
    <source>
        <dbReference type="ARBA" id="ARBA00004651"/>
    </source>
</evidence>
<keyword evidence="7 9" id="KW-0472">Membrane</keyword>
<feature type="domain" description="Major facilitator superfamily (MFS) profile" evidence="10">
    <location>
        <begin position="19"/>
        <end position="503"/>
    </location>
</feature>
<feature type="transmembrane region" description="Helical" evidence="9">
    <location>
        <begin position="177"/>
        <end position="195"/>
    </location>
</feature>
<dbReference type="FunFam" id="1.20.1720.10:FF:000004">
    <property type="entry name" value="EmrB/QacA family drug resistance transporter"/>
    <property type="match status" value="1"/>
</dbReference>
<gene>
    <name evidence="11" type="ORF">GB881_08095</name>
</gene>
<dbReference type="Pfam" id="PF07690">
    <property type="entry name" value="MFS_1"/>
    <property type="match status" value="1"/>
</dbReference>
<feature type="transmembrane region" description="Helical" evidence="9">
    <location>
        <begin position="410"/>
        <end position="429"/>
    </location>
</feature>
<feature type="transmembrane region" description="Helical" evidence="9">
    <location>
        <begin position="235"/>
        <end position="257"/>
    </location>
</feature>
<accession>A0A6N7EHV6</accession>
<feature type="transmembrane region" description="Helical" evidence="9">
    <location>
        <begin position="55"/>
        <end position="73"/>
    </location>
</feature>
<dbReference type="GO" id="GO:0022857">
    <property type="term" value="F:transmembrane transporter activity"/>
    <property type="evidence" value="ECO:0007669"/>
    <property type="project" value="InterPro"/>
</dbReference>
<evidence type="ECO:0000256" key="3">
    <source>
        <dbReference type="ARBA" id="ARBA00022448"/>
    </source>
</evidence>
<dbReference type="EMBL" id="WHPC01000024">
    <property type="protein sequence ID" value="MPV37011.1"/>
    <property type="molecule type" value="Genomic_DNA"/>
</dbReference>
<comment type="subcellular location">
    <subcellularLocation>
        <location evidence="1">Cell membrane</location>
        <topology evidence="1">Multi-pass membrane protein</topology>
    </subcellularLocation>
</comment>
<evidence type="ECO:0000256" key="7">
    <source>
        <dbReference type="ARBA" id="ARBA00023136"/>
    </source>
</evidence>
<feature type="transmembrane region" description="Helical" evidence="9">
    <location>
        <begin position="207"/>
        <end position="229"/>
    </location>
</feature>
<dbReference type="OrthoDB" id="7375466at2"/>
<protein>
    <submittedName>
        <fullName evidence="11">MFS transporter</fullName>
    </submittedName>
</protein>
<feature type="transmembrane region" description="Helical" evidence="9">
    <location>
        <begin position="343"/>
        <end position="364"/>
    </location>
</feature>
<comment type="similarity">
    <text evidence="2">Belongs to the major facilitator superfamily. TCR/Tet family.</text>
</comment>
<dbReference type="SUPFAM" id="SSF103473">
    <property type="entry name" value="MFS general substrate transporter"/>
    <property type="match status" value="1"/>
</dbReference>
<keyword evidence="6 9" id="KW-1133">Transmembrane helix</keyword>
<keyword evidence="4" id="KW-1003">Cell membrane</keyword>
<feature type="transmembrane region" description="Helical" evidence="9">
    <location>
        <begin position="85"/>
        <end position="108"/>
    </location>
</feature>
<dbReference type="InterPro" id="IPR036259">
    <property type="entry name" value="MFS_trans_sf"/>
</dbReference>
<evidence type="ECO:0000256" key="9">
    <source>
        <dbReference type="SAM" id="Phobius"/>
    </source>
</evidence>
<feature type="compositionally biased region" description="Acidic residues" evidence="8">
    <location>
        <begin position="538"/>
        <end position="586"/>
    </location>
</feature>
<keyword evidence="12" id="KW-1185">Reference proteome</keyword>
<reference evidence="11 12" key="1">
    <citation type="submission" date="2019-10" db="EMBL/GenBank/DDBJ databases">
        <title>Georgenia wutianyii sp. nov. and Georgenia yuyongxinii sp. nov. isolated from plateau pika (Ochotona curzoniae) in the Qinghai-Tibet plateau of China.</title>
        <authorList>
            <person name="Tian Z."/>
        </authorList>
    </citation>
    <scope>NUCLEOTIDE SEQUENCE [LARGE SCALE GENOMIC DNA]</scope>
    <source>
        <strain evidence="11 12">JCM 19765</strain>
    </source>
</reference>
<feature type="transmembrane region" description="Helical" evidence="9">
    <location>
        <begin position="114"/>
        <end position="135"/>
    </location>
</feature>
<evidence type="ECO:0000256" key="2">
    <source>
        <dbReference type="ARBA" id="ARBA00007520"/>
    </source>
</evidence>
<dbReference type="GO" id="GO:0005886">
    <property type="term" value="C:plasma membrane"/>
    <property type="evidence" value="ECO:0007669"/>
    <property type="project" value="UniProtKB-SubCell"/>
</dbReference>
<dbReference type="InterPro" id="IPR011701">
    <property type="entry name" value="MFS"/>
</dbReference>
<evidence type="ECO:0000256" key="4">
    <source>
        <dbReference type="ARBA" id="ARBA00022475"/>
    </source>
</evidence>
<organism evidence="11 12">
    <name type="scientific">Georgenia subflava</name>
    <dbReference type="NCBI Taxonomy" id="1622177"/>
    <lineage>
        <taxon>Bacteria</taxon>
        <taxon>Bacillati</taxon>
        <taxon>Actinomycetota</taxon>
        <taxon>Actinomycetes</taxon>
        <taxon>Micrococcales</taxon>
        <taxon>Bogoriellaceae</taxon>
        <taxon>Georgenia</taxon>
    </lineage>
</organism>
<comment type="caution">
    <text evidence="11">The sequence shown here is derived from an EMBL/GenBank/DDBJ whole genome shotgun (WGS) entry which is preliminary data.</text>
</comment>
<evidence type="ECO:0000256" key="5">
    <source>
        <dbReference type="ARBA" id="ARBA00022692"/>
    </source>
</evidence>
<dbReference type="Proteomes" id="UP000437709">
    <property type="component" value="Unassembled WGS sequence"/>
</dbReference>
<evidence type="ECO:0000256" key="6">
    <source>
        <dbReference type="ARBA" id="ARBA00022989"/>
    </source>
</evidence>
<evidence type="ECO:0000313" key="12">
    <source>
        <dbReference type="Proteomes" id="UP000437709"/>
    </source>
</evidence>